<dbReference type="EMBL" id="QUNO01000007">
    <property type="protein sequence ID" value="REH46040.1"/>
    <property type="molecule type" value="Genomic_DNA"/>
</dbReference>
<keyword evidence="2 3" id="KW-0560">Oxidoreductase</keyword>
<evidence type="ECO:0000256" key="4">
    <source>
        <dbReference type="PIRSR" id="PIRSR000185-1"/>
    </source>
</evidence>
<dbReference type="PROSITE" id="PS00074">
    <property type="entry name" value="GLFV_DEHYDROGENASE"/>
    <property type="match status" value="1"/>
</dbReference>
<evidence type="ECO:0000259" key="6">
    <source>
        <dbReference type="SMART" id="SM00839"/>
    </source>
</evidence>
<evidence type="ECO:0000256" key="5">
    <source>
        <dbReference type="PIRSR" id="PIRSR000185-3"/>
    </source>
</evidence>
<evidence type="ECO:0000256" key="3">
    <source>
        <dbReference type="PIRNR" id="PIRNR000185"/>
    </source>
</evidence>
<dbReference type="OrthoDB" id="9803297at2"/>
<dbReference type="SUPFAM" id="SSF51735">
    <property type="entry name" value="NAD(P)-binding Rossmann-fold domains"/>
    <property type="match status" value="1"/>
</dbReference>
<dbReference type="PANTHER" id="PTHR11606">
    <property type="entry name" value="GLUTAMATE DEHYDROGENASE"/>
    <property type="match status" value="1"/>
</dbReference>
<evidence type="ECO:0000313" key="8">
    <source>
        <dbReference type="Proteomes" id="UP000256269"/>
    </source>
</evidence>
<organism evidence="7 8">
    <name type="scientific">Kutzneria buriramensis</name>
    <dbReference type="NCBI Taxonomy" id="1045776"/>
    <lineage>
        <taxon>Bacteria</taxon>
        <taxon>Bacillati</taxon>
        <taxon>Actinomycetota</taxon>
        <taxon>Actinomycetes</taxon>
        <taxon>Pseudonocardiales</taxon>
        <taxon>Pseudonocardiaceae</taxon>
        <taxon>Kutzneria</taxon>
    </lineage>
</organism>
<reference evidence="7 8" key="1">
    <citation type="submission" date="2018-08" db="EMBL/GenBank/DDBJ databases">
        <title>Genomic Encyclopedia of Archaeal and Bacterial Type Strains, Phase II (KMG-II): from individual species to whole genera.</title>
        <authorList>
            <person name="Goeker M."/>
        </authorList>
    </citation>
    <scope>NUCLEOTIDE SEQUENCE [LARGE SCALE GENOMIC DNA]</scope>
    <source>
        <strain evidence="7 8">DSM 45791</strain>
    </source>
</reference>
<feature type="site" description="Important for catalysis" evidence="5">
    <location>
        <position position="109"/>
    </location>
</feature>
<dbReference type="InterPro" id="IPR006096">
    <property type="entry name" value="Glu/Leu/Phe/Val/Trp_DH_C"/>
</dbReference>
<evidence type="ECO:0000313" key="7">
    <source>
        <dbReference type="EMBL" id="REH46040.1"/>
    </source>
</evidence>
<accession>A0A3E0HI57</accession>
<sequence length="392" mass="41512">MAPFLELTWTDPVTGRRGYLVIDRLVRGVCSGGLRMREGCTLAEVRGLAAGMSLKEGLHYRPANRYVPLGGAKGGIDCSPHDPQMRGVLTRYLQGIRPFLERNWTTGEDLGVRQELIDEVVAQLGLQSSIQAVYPLLDDRDAAIARLAAAYRIRVDGIELGELVGGMGVAESALTALGEMGRPVAGARAVVQGFGSMGGATARYLARAGLRVVGVADRNGVIVNPGGLDVEALLRARNGFGEIDRSALRAGDGELPLAGWLSVEADVVVPAAISYCITPDNAGQVTAPLIVEAANMPVTAGAEAALTARGVVVVPDFVANSATNAWWWWTLFGDIDADADQAHAKVCQEMRLIVAETFAIARAHGWTLREAALAYTNRRLDAIATRFGGVAA</sequence>
<dbReference type="InterPro" id="IPR036291">
    <property type="entry name" value="NAD(P)-bd_dom_sf"/>
</dbReference>
<dbReference type="InterPro" id="IPR046346">
    <property type="entry name" value="Aminoacid_DH-like_N_sf"/>
</dbReference>
<dbReference type="SUPFAM" id="SSF53223">
    <property type="entry name" value="Aminoacid dehydrogenase-like, N-terminal domain"/>
    <property type="match status" value="1"/>
</dbReference>
<dbReference type="Gene3D" id="3.40.50.10860">
    <property type="entry name" value="Leucine Dehydrogenase, chain A, domain 1"/>
    <property type="match status" value="1"/>
</dbReference>
<dbReference type="GO" id="GO:0006538">
    <property type="term" value="P:L-glutamate catabolic process"/>
    <property type="evidence" value="ECO:0007669"/>
    <property type="project" value="TreeGrafter"/>
</dbReference>
<proteinExistence type="inferred from homology"/>
<dbReference type="InterPro" id="IPR033524">
    <property type="entry name" value="Glu/Leu/Phe/Val_DH_AS"/>
</dbReference>
<dbReference type="InterPro" id="IPR014362">
    <property type="entry name" value="Glu_DH"/>
</dbReference>
<dbReference type="Pfam" id="PF00208">
    <property type="entry name" value="ELFV_dehydrog"/>
    <property type="match status" value="1"/>
</dbReference>
<evidence type="ECO:0000256" key="2">
    <source>
        <dbReference type="ARBA" id="ARBA00023002"/>
    </source>
</evidence>
<dbReference type="GO" id="GO:0004352">
    <property type="term" value="F:glutamate dehydrogenase (NAD+) activity"/>
    <property type="evidence" value="ECO:0007669"/>
    <property type="project" value="TreeGrafter"/>
</dbReference>
<name>A0A3E0HI57_9PSEU</name>
<feature type="active site" description="Proton donor" evidence="4">
    <location>
        <position position="73"/>
    </location>
</feature>
<dbReference type="AlphaFoldDB" id="A0A3E0HI57"/>
<dbReference type="PANTHER" id="PTHR11606:SF13">
    <property type="entry name" value="GLUTAMATE DEHYDROGENASE 1, MITOCHONDRIAL"/>
    <property type="match status" value="1"/>
</dbReference>
<comment type="caution">
    <text evidence="7">The sequence shown here is derived from an EMBL/GenBank/DDBJ whole genome shotgun (WGS) entry which is preliminary data.</text>
</comment>
<dbReference type="Proteomes" id="UP000256269">
    <property type="component" value="Unassembled WGS sequence"/>
</dbReference>
<gene>
    <name evidence="7" type="ORF">BCF44_107172</name>
</gene>
<comment type="similarity">
    <text evidence="1 3">Belongs to the Glu/Leu/Phe/Val dehydrogenases family.</text>
</comment>
<dbReference type="PIRSF" id="PIRSF000185">
    <property type="entry name" value="Glu_DH"/>
    <property type="match status" value="1"/>
</dbReference>
<evidence type="ECO:0000256" key="1">
    <source>
        <dbReference type="ARBA" id="ARBA00006382"/>
    </source>
</evidence>
<dbReference type="SMART" id="SM00839">
    <property type="entry name" value="ELFV_dehydrog"/>
    <property type="match status" value="1"/>
</dbReference>
<keyword evidence="8" id="KW-1185">Reference proteome</keyword>
<protein>
    <recommendedName>
        <fullName evidence="3">Glutamate dehydrogenase</fullName>
    </recommendedName>
</protein>
<dbReference type="RefSeq" id="WP_116176198.1">
    <property type="nucleotide sequence ID" value="NZ_CP144375.1"/>
</dbReference>
<dbReference type="InterPro" id="IPR006097">
    <property type="entry name" value="Glu/Leu/Phe/Val/Trp_DH_dimer"/>
</dbReference>
<dbReference type="Gene3D" id="3.40.50.720">
    <property type="entry name" value="NAD(P)-binding Rossmann-like Domain"/>
    <property type="match status" value="1"/>
</dbReference>
<feature type="domain" description="Glutamate/phenylalanine/leucine/valine/L-tryptophan dehydrogenase C-terminal" evidence="6">
    <location>
        <begin position="161"/>
        <end position="388"/>
    </location>
</feature>
<dbReference type="Pfam" id="PF02812">
    <property type="entry name" value="ELFV_dehydrog_N"/>
    <property type="match status" value="1"/>
</dbReference>